<accession>A0A1H6S0A3</accession>
<evidence type="ECO:0000313" key="4">
    <source>
        <dbReference type="Proteomes" id="UP000199532"/>
    </source>
</evidence>
<dbReference type="Pfam" id="PF16344">
    <property type="entry name" value="FecR_C"/>
    <property type="match status" value="1"/>
</dbReference>
<dbReference type="InterPro" id="IPR006860">
    <property type="entry name" value="FecR"/>
</dbReference>
<evidence type="ECO:0000259" key="1">
    <source>
        <dbReference type="Pfam" id="PF04773"/>
    </source>
</evidence>
<name>A0A1H6S0A3_9BACT</name>
<organism evidence="3 4">
    <name type="scientific">Dyadobacter koreensis</name>
    <dbReference type="NCBI Taxonomy" id="408657"/>
    <lineage>
        <taxon>Bacteria</taxon>
        <taxon>Pseudomonadati</taxon>
        <taxon>Bacteroidota</taxon>
        <taxon>Cytophagia</taxon>
        <taxon>Cytophagales</taxon>
        <taxon>Spirosomataceae</taxon>
        <taxon>Dyadobacter</taxon>
    </lineage>
</organism>
<gene>
    <name evidence="3" type="ORF">SAMN04487995_1438</name>
</gene>
<dbReference type="Proteomes" id="UP000199532">
    <property type="component" value="Unassembled WGS sequence"/>
</dbReference>
<evidence type="ECO:0000259" key="2">
    <source>
        <dbReference type="Pfam" id="PF16344"/>
    </source>
</evidence>
<protein>
    <submittedName>
        <fullName evidence="3">FecR family protein</fullName>
    </submittedName>
</protein>
<dbReference type="Gene3D" id="3.55.50.30">
    <property type="match status" value="1"/>
</dbReference>
<dbReference type="PANTHER" id="PTHR30273">
    <property type="entry name" value="PERIPLASMIC SIGNAL SENSOR AND SIGMA FACTOR ACTIVATOR FECR-RELATED"/>
    <property type="match status" value="1"/>
</dbReference>
<reference evidence="3 4" key="1">
    <citation type="submission" date="2016-10" db="EMBL/GenBank/DDBJ databases">
        <authorList>
            <person name="de Groot N.N."/>
        </authorList>
    </citation>
    <scope>NUCLEOTIDE SEQUENCE [LARGE SCALE GENOMIC DNA]</scope>
    <source>
        <strain evidence="3 4">DSM 19938</strain>
    </source>
</reference>
<proteinExistence type="predicted"/>
<feature type="domain" description="Protein FecR C-terminal" evidence="2">
    <location>
        <begin position="295"/>
        <end position="362"/>
    </location>
</feature>
<dbReference type="GO" id="GO:0016989">
    <property type="term" value="F:sigma factor antagonist activity"/>
    <property type="evidence" value="ECO:0007669"/>
    <property type="project" value="TreeGrafter"/>
</dbReference>
<dbReference type="PANTHER" id="PTHR30273:SF2">
    <property type="entry name" value="PROTEIN FECR"/>
    <property type="match status" value="1"/>
</dbReference>
<dbReference type="EMBL" id="FNXY01000002">
    <property type="protein sequence ID" value="SEI57460.1"/>
    <property type="molecule type" value="Genomic_DNA"/>
</dbReference>
<dbReference type="Gene3D" id="2.60.120.1440">
    <property type="match status" value="1"/>
</dbReference>
<sequence>MSNSTEILIKDLLKNPAFIAWVLEENPELDRYWNEWSDGDFSRKAALDQARFTLLSSKNEISEITDEHIAYKISQSLEIAKRRENSSKTNNPEYKSFKPYWLTAASVILLLALGLGLYKNNNARSVFTENKQQFRFSGEIIEVANSDQNVKYVQLPDGSSVVLQRNSRISYTKQFDEKKRVVILSGEAFFEVTKDTGRPFFVYANELVTKVLGTSFSIKADEKEASVFVAVKTGRVSVFSSKDKHAEDYKDGKKLAALLLMPNQQATFERNKFTLSKSSARSSVLLRIPIENQSFVYNETPVSAVFSSLEKAYGIDIEYNEKTMEHCSITATLGDEPLENKLKWICAILEAEYYQNGDKISINGNPCN</sequence>
<dbReference type="STRING" id="408657.SAMN04487995_1438"/>
<dbReference type="InterPro" id="IPR032508">
    <property type="entry name" value="FecR_C"/>
</dbReference>
<dbReference type="Pfam" id="PF04773">
    <property type="entry name" value="FecR"/>
    <property type="match status" value="1"/>
</dbReference>
<feature type="domain" description="FecR protein" evidence="1">
    <location>
        <begin position="152"/>
        <end position="236"/>
    </location>
</feature>
<dbReference type="InterPro" id="IPR012373">
    <property type="entry name" value="Ferrdict_sens_TM"/>
</dbReference>
<keyword evidence="4" id="KW-1185">Reference proteome</keyword>
<dbReference type="AlphaFoldDB" id="A0A1H6S0A3"/>
<dbReference type="RefSeq" id="WP_090333912.1">
    <property type="nucleotide sequence ID" value="NZ_FNXY01000002.1"/>
</dbReference>
<dbReference type="OrthoDB" id="645173at2"/>
<evidence type="ECO:0000313" key="3">
    <source>
        <dbReference type="EMBL" id="SEI57460.1"/>
    </source>
</evidence>